<feature type="domain" description="Tryptophan synthase beta chain-like PALP" evidence="5">
    <location>
        <begin position="66"/>
        <end position="383"/>
    </location>
</feature>
<accession>A0ABU9K8A3</accession>
<dbReference type="EC" id="4.3.1.18" evidence="4"/>
<dbReference type="SUPFAM" id="SSF53686">
    <property type="entry name" value="Tryptophan synthase beta subunit-like PLP-dependent enzymes"/>
    <property type="match status" value="1"/>
</dbReference>
<evidence type="ECO:0000256" key="1">
    <source>
        <dbReference type="ARBA" id="ARBA00001933"/>
    </source>
</evidence>
<sequence length="434" mass="48080">MKYTYQLDPVLLSDLQGKKETFWPNGLLKPFSPVESQGIIDAEQRLLRFAPYLKEVFPDTRKTNGIIESPIRYLPRMHEVMQGYYQTTIPGKLMLKCDNQLPIAGSIKARGGIYEVLKLAETLALKYRMLEKKDDYSKLANSTFKDFFSQFSIAVGSTGNLALSIGTMGAALGFKVTVHMSQEAKEWKKQLLREKGVGVVEHENDFSFAVEEGRRHCLKEEKCFFIDDENSKDLFMGYAVAGLRLKEQLKQEGIKVDQDHPLIVYLPCGVGGGPGGVTYGLKHVFGDYVHCYFAEPVNSPCMLLGLASGKHEAISVQDIGLSNKTEADGLAVGRPSALAGKMVRELLNGVYTVSDENLYKMLALLHESESISLEPSALAGMIGPAMPRIRAHLGSLSLTDDQLSRATHLVWATGGDLVPESIMQEYVTKGKRYL</sequence>
<dbReference type="NCBIfam" id="TIGR02035">
    <property type="entry name" value="D_Ser_am_lyase"/>
    <property type="match status" value="1"/>
</dbReference>
<gene>
    <name evidence="4" type="primary">dsdA</name>
    <name evidence="6" type="ORF">AAEO50_06485</name>
</gene>
<dbReference type="InterPro" id="IPR036052">
    <property type="entry name" value="TrpB-like_PALP_sf"/>
</dbReference>
<dbReference type="InterPro" id="IPR011780">
    <property type="entry name" value="D_Ser_am_lyase"/>
</dbReference>
<dbReference type="RefSeq" id="WP_341981683.1">
    <property type="nucleotide sequence ID" value="NZ_JBBYAF010000009.1"/>
</dbReference>
<dbReference type="InterPro" id="IPR001926">
    <property type="entry name" value="TrpB-like_PALP"/>
</dbReference>
<comment type="cofactor">
    <cofactor evidence="1 4">
        <name>pyridoxal 5'-phosphate</name>
        <dbReference type="ChEBI" id="CHEBI:597326"/>
    </cofactor>
</comment>
<dbReference type="GO" id="GO:0008721">
    <property type="term" value="F:D-serine ammonia-lyase activity"/>
    <property type="evidence" value="ECO:0007669"/>
    <property type="project" value="UniProtKB-EC"/>
</dbReference>
<reference evidence="6 7" key="1">
    <citation type="submission" date="2024-04" db="EMBL/GenBank/DDBJ databases">
        <title>Bacillus oryzaecorticis sp. nov., a moderately halophilic bacterium isolated from rice husks.</title>
        <authorList>
            <person name="Zhu H.-S."/>
        </authorList>
    </citation>
    <scope>NUCLEOTIDE SEQUENCE [LARGE SCALE GENOMIC DNA]</scope>
    <source>
        <strain evidence="6 7">ZC255</strain>
    </source>
</reference>
<dbReference type="NCBIfam" id="NF002823">
    <property type="entry name" value="PRK02991.1"/>
    <property type="match status" value="1"/>
</dbReference>
<protein>
    <recommendedName>
        <fullName evidence="4">Probable D-serine dehydratase</fullName>
        <ecNumber evidence="4">4.3.1.18</ecNumber>
    </recommendedName>
    <alternativeName>
        <fullName evidence="4">D-serine deaminase</fullName>
        <shortName evidence="4">DSD</shortName>
    </alternativeName>
</protein>
<comment type="catalytic activity">
    <reaction evidence="4">
        <text>D-serine = pyruvate + NH4(+)</text>
        <dbReference type="Rhea" id="RHEA:13977"/>
        <dbReference type="ChEBI" id="CHEBI:15361"/>
        <dbReference type="ChEBI" id="CHEBI:28938"/>
        <dbReference type="ChEBI" id="CHEBI:35247"/>
        <dbReference type="EC" id="4.3.1.18"/>
    </reaction>
</comment>
<organism evidence="6 7">
    <name type="scientific">Rossellomorea oryzaecorticis</name>
    <dbReference type="NCBI Taxonomy" id="1396505"/>
    <lineage>
        <taxon>Bacteria</taxon>
        <taxon>Bacillati</taxon>
        <taxon>Bacillota</taxon>
        <taxon>Bacilli</taxon>
        <taxon>Bacillales</taxon>
        <taxon>Bacillaceae</taxon>
        <taxon>Rossellomorea</taxon>
    </lineage>
</organism>
<evidence type="ECO:0000256" key="2">
    <source>
        <dbReference type="ARBA" id="ARBA00022898"/>
    </source>
</evidence>
<evidence type="ECO:0000313" key="7">
    <source>
        <dbReference type="Proteomes" id="UP001389717"/>
    </source>
</evidence>
<dbReference type="Pfam" id="PF00291">
    <property type="entry name" value="PALP"/>
    <property type="match status" value="1"/>
</dbReference>
<dbReference type="PANTHER" id="PTHR48078">
    <property type="entry name" value="THREONINE DEHYDRATASE, MITOCHONDRIAL-RELATED"/>
    <property type="match status" value="1"/>
</dbReference>
<dbReference type="PANTHER" id="PTHR48078:SF9">
    <property type="entry name" value="D-SERINE DEHYDRATASE"/>
    <property type="match status" value="1"/>
</dbReference>
<proteinExistence type="inferred from homology"/>
<keyword evidence="3 4" id="KW-0456">Lyase</keyword>
<dbReference type="Proteomes" id="UP001389717">
    <property type="component" value="Unassembled WGS sequence"/>
</dbReference>
<dbReference type="InterPro" id="IPR050147">
    <property type="entry name" value="Ser/Thr_Dehydratase"/>
</dbReference>
<evidence type="ECO:0000259" key="5">
    <source>
        <dbReference type="Pfam" id="PF00291"/>
    </source>
</evidence>
<comment type="similarity">
    <text evidence="4">Belongs to the serine/threonine dehydratase family. DsdA subfamily.</text>
</comment>
<dbReference type="EMBL" id="JBBYAF010000009">
    <property type="protein sequence ID" value="MEL3971918.1"/>
    <property type="molecule type" value="Genomic_DNA"/>
</dbReference>
<name>A0ABU9K8A3_9BACI</name>
<comment type="caution">
    <text evidence="6">The sequence shown here is derived from an EMBL/GenBank/DDBJ whole genome shotgun (WGS) entry which is preliminary data.</text>
</comment>
<evidence type="ECO:0000256" key="3">
    <source>
        <dbReference type="ARBA" id="ARBA00023239"/>
    </source>
</evidence>
<dbReference type="HAMAP" id="MF_01030">
    <property type="entry name" value="D_Ser_dehydrat"/>
    <property type="match status" value="1"/>
</dbReference>
<evidence type="ECO:0000256" key="4">
    <source>
        <dbReference type="HAMAP-Rule" id="MF_01030"/>
    </source>
</evidence>
<feature type="modified residue" description="N6-(pyridoxal phosphate)lysine" evidence="4">
    <location>
        <position position="108"/>
    </location>
</feature>
<evidence type="ECO:0000313" key="6">
    <source>
        <dbReference type="EMBL" id="MEL3971918.1"/>
    </source>
</evidence>
<keyword evidence="7" id="KW-1185">Reference proteome</keyword>
<keyword evidence="2 4" id="KW-0663">Pyridoxal phosphate</keyword>
<dbReference type="Gene3D" id="3.40.50.1100">
    <property type="match status" value="2"/>
</dbReference>